<dbReference type="Proteomes" id="UP001143372">
    <property type="component" value="Unassembled WGS sequence"/>
</dbReference>
<keyword evidence="3" id="KW-1185">Reference proteome</keyword>
<dbReference type="RefSeq" id="WP_271167303.1">
    <property type="nucleotide sequence ID" value="NZ_BSFI01000004.1"/>
</dbReference>
<evidence type="ECO:0000256" key="1">
    <source>
        <dbReference type="SAM" id="Phobius"/>
    </source>
</evidence>
<evidence type="ECO:0008006" key="4">
    <source>
        <dbReference type="Google" id="ProtNLM"/>
    </source>
</evidence>
<evidence type="ECO:0000313" key="3">
    <source>
        <dbReference type="Proteomes" id="UP001143372"/>
    </source>
</evidence>
<evidence type="ECO:0000313" key="2">
    <source>
        <dbReference type="EMBL" id="GLK67039.1"/>
    </source>
</evidence>
<reference evidence="2" key="1">
    <citation type="journal article" date="2014" name="Int. J. Syst. Evol. Microbiol.">
        <title>Complete genome sequence of Corynebacterium casei LMG S-19264T (=DSM 44701T), isolated from a smear-ripened cheese.</title>
        <authorList>
            <consortium name="US DOE Joint Genome Institute (JGI-PGF)"/>
            <person name="Walter F."/>
            <person name="Albersmeier A."/>
            <person name="Kalinowski J."/>
            <person name="Ruckert C."/>
        </authorList>
    </citation>
    <scope>NUCLEOTIDE SEQUENCE</scope>
    <source>
        <strain evidence="2">VKM B-2347</strain>
    </source>
</reference>
<organism evidence="2 3">
    <name type="scientific">Hansschlegelia plantiphila</name>
    <dbReference type="NCBI Taxonomy" id="374655"/>
    <lineage>
        <taxon>Bacteria</taxon>
        <taxon>Pseudomonadati</taxon>
        <taxon>Pseudomonadota</taxon>
        <taxon>Alphaproteobacteria</taxon>
        <taxon>Hyphomicrobiales</taxon>
        <taxon>Methylopilaceae</taxon>
        <taxon>Hansschlegelia</taxon>
    </lineage>
</organism>
<dbReference type="EMBL" id="BSFI01000004">
    <property type="protein sequence ID" value="GLK67039.1"/>
    <property type="molecule type" value="Genomic_DNA"/>
</dbReference>
<sequence length="201" mass="23227">MADEIKSSVENIKSIESDSVLSRSRRDYMFNTTMYIYQVFGLTVAIGSILYFLFDFYKLEISFRQQLILFTGASGLFFAVLAAAVVRYKKSRDDFEIQERLAAGYTLELIDAWNAFEEVAKQILTQDGEKFNRLSIRSVIDRLHREDILNNYDLSTIQEALEVRNIIVHGSVRIPAEKARQYTSKILNIVSKISNLRAKRF</sequence>
<comment type="caution">
    <text evidence="2">The sequence shown here is derived from an EMBL/GenBank/DDBJ whole genome shotgun (WGS) entry which is preliminary data.</text>
</comment>
<proteinExistence type="predicted"/>
<accession>A0A9W6J083</accession>
<name>A0A9W6J083_9HYPH</name>
<keyword evidence="1" id="KW-1133">Transmembrane helix</keyword>
<protein>
    <recommendedName>
        <fullName evidence="4">DUF4145 domain-containing protein</fullName>
    </recommendedName>
</protein>
<dbReference type="AlphaFoldDB" id="A0A9W6J083"/>
<gene>
    <name evidence="2" type="ORF">GCM10008179_06770</name>
</gene>
<keyword evidence="1" id="KW-0472">Membrane</keyword>
<keyword evidence="1" id="KW-0812">Transmembrane</keyword>
<reference evidence="2" key="2">
    <citation type="submission" date="2023-01" db="EMBL/GenBank/DDBJ databases">
        <authorList>
            <person name="Sun Q."/>
            <person name="Evtushenko L."/>
        </authorList>
    </citation>
    <scope>NUCLEOTIDE SEQUENCE</scope>
    <source>
        <strain evidence="2">VKM B-2347</strain>
    </source>
</reference>
<feature type="transmembrane region" description="Helical" evidence="1">
    <location>
        <begin position="66"/>
        <end position="86"/>
    </location>
</feature>
<feature type="transmembrane region" description="Helical" evidence="1">
    <location>
        <begin position="35"/>
        <end position="54"/>
    </location>
</feature>